<gene>
    <name evidence="1" type="ORF">E4K67_15605</name>
</gene>
<dbReference type="InterPro" id="IPR013324">
    <property type="entry name" value="RNA_pol_sigma_r3/r4-like"/>
</dbReference>
<accession>A0A4Z0R6J3</accession>
<dbReference type="PRINTS" id="PR00046">
    <property type="entry name" value="SIGMA70FCT"/>
</dbReference>
<dbReference type="OrthoDB" id="1799421at2"/>
<sequence length="66" mass="7715">MYSREQIVDAIENCLDESEGKIIKVRFGIEDGLTTSLDEIELRFGARREQVREIEKKVLTYLKVHC</sequence>
<name>A0A4Z0R6J3_9FIRM</name>
<dbReference type="Gene3D" id="1.10.10.10">
    <property type="entry name" value="Winged helix-like DNA-binding domain superfamily/Winged helix DNA-binding domain"/>
    <property type="match status" value="1"/>
</dbReference>
<dbReference type="AlphaFoldDB" id="A0A4Z0R6J3"/>
<dbReference type="EMBL" id="SPQQ01000005">
    <property type="protein sequence ID" value="TGE37276.1"/>
    <property type="molecule type" value="Genomic_DNA"/>
</dbReference>
<evidence type="ECO:0000313" key="2">
    <source>
        <dbReference type="Proteomes" id="UP000298460"/>
    </source>
</evidence>
<reference evidence="1 2" key="1">
    <citation type="submission" date="2019-03" db="EMBL/GenBank/DDBJ databases">
        <title>Draft Genome Sequence of Desulfosporosinus fructosivorans Strain 63.6F, Isolated from Marine Sediment in the Baltic Sea.</title>
        <authorList>
            <person name="Hausmann B."/>
            <person name="Vandieken V."/>
            <person name="Pjevac P."/>
            <person name="Schreck K."/>
            <person name="Herbold C.W."/>
            <person name="Loy A."/>
        </authorList>
    </citation>
    <scope>NUCLEOTIDE SEQUENCE [LARGE SCALE GENOMIC DNA]</scope>
    <source>
        <strain evidence="1 2">63.6F</strain>
    </source>
</reference>
<dbReference type="SUPFAM" id="SSF88659">
    <property type="entry name" value="Sigma3 and sigma4 domains of RNA polymerase sigma factors"/>
    <property type="match status" value="1"/>
</dbReference>
<organism evidence="1 2">
    <name type="scientific">Desulfosporosinus fructosivorans</name>
    <dbReference type="NCBI Taxonomy" id="2018669"/>
    <lineage>
        <taxon>Bacteria</taxon>
        <taxon>Bacillati</taxon>
        <taxon>Bacillota</taxon>
        <taxon>Clostridia</taxon>
        <taxon>Eubacteriales</taxon>
        <taxon>Desulfitobacteriaceae</taxon>
        <taxon>Desulfosporosinus</taxon>
    </lineage>
</organism>
<evidence type="ECO:0008006" key="3">
    <source>
        <dbReference type="Google" id="ProtNLM"/>
    </source>
</evidence>
<protein>
    <recommendedName>
        <fullName evidence="3">RNA polymerase sigma-70 region 4 domain-containing protein</fullName>
    </recommendedName>
</protein>
<dbReference type="InterPro" id="IPR000943">
    <property type="entry name" value="RNA_pol_sigma70"/>
</dbReference>
<evidence type="ECO:0000313" key="1">
    <source>
        <dbReference type="EMBL" id="TGE37276.1"/>
    </source>
</evidence>
<dbReference type="Proteomes" id="UP000298460">
    <property type="component" value="Unassembled WGS sequence"/>
</dbReference>
<comment type="caution">
    <text evidence="1">The sequence shown here is derived from an EMBL/GenBank/DDBJ whole genome shotgun (WGS) entry which is preliminary data.</text>
</comment>
<dbReference type="InterPro" id="IPR036388">
    <property type="entry name" value="WH-like_DNA-bd_sf"/>
</dbReference>
<proteinExistence type="predicted"/>
<keyword evidence="2" id="KW-1185">Reference proteome</keyword>
<dbReference type="GO" id="GO:0003700">
    <property type="term" value="F:DNA-binding transcription factor activity"/>
    <property type="evidence" value="ECO:0007669"/>
    <property type="project" value="InterPro"/>
</dbReference>
<dbReference type="RefSeq" id="WP_135548293.1">
    <property type="nucleotide sequence ID" value="NZ_SPQQ01000005.1"/>
</dbReference>
<dbReference type="GO" id="GO:0006352">
    <property type="term" value="P:DNA-templated transcription initiation"/>
    <property type="evidence" value="ECO:0007669"/>
    <property type="project" value="InterPro"/>
</dbReference>